<keyword evidence="3" id="KW-0813">Transport</keyword>
<organism evidence="10 11">
    <name type="scientific">Alteromonas alba</name>
    <dbReference type="NCBI Taxonomy" id="2079529"/>
    <lineage>
        <taxon>Bacteria</taxon>
        <taxon>Pseudomonadati</taxon>
        <taxon>Pseudomonadota</taxon>
        <taxon>Gammaproteobacteria</taxon>
        <taxon>Alteromonadales</taxon>
        <taxon>Alteromonadaceae</taxon>
        <taxon>Alteromonas/Salinimonas group</taxon>
        <taxon>Alteromonas</taxon>
    </lineage>
</organism>
<feature type="signal peptide" evidence="9">
    <location>
        <begin position="1"/>
        <end position="20"/>
    </location>
</feature>
<comment type="similarity">
    <text evidence="2">Belongs to the outer membrane factor (OMF) (TC 1.B.17) family.</text>
</comment>
<dbReference type="InterPro" id="IPR003423">
    <property type="entry name" value="OMP_efflux"/>
</dbReference>
<dbReference type="Gene3D" id="1.20.1600.10">
    <property type="entry name" value="Outer membrane efflux proteins (OEP)"/>
    <property type="match status" value="1"/>
</dbReference>
<reference evidence="11" key="1">
    <citation type="journal article" date="2020" name="Int. J. Syst. Evol. Microbiol.">
        <title>Alteromonas alba sp. nov., a marine bacterium isolated from the seawater of the West Pacific Ocean.</title>
        <authorList>
            <person name="Sun C."/>
            <person name="Wu Y.-H."/>
            <person name="Xamxidin M."/>
            <person name="Cheng H."/>
            <person name="Xu X.-W."/>
        </authorList>
    </citation>
    <scope>NUCLEOTIDE SEQUENCE [LARGE SCALE GENOMIC DNA]</scope>
    <source>
        <strain evidence="11">190</strain>
    </source>
</reference>
<evidence type="ECO:0000256" key="8">
    <source>
        <dbReference type="SAM" id="Coils"/>
    </source>
</evidence>
<dbReference type="NCBIfam" id="TIGR01844">
    <property type="entry name" value="type_I_sec_TolC"/>
    <property type="match status" value="1"/>
</dbReference>
<feature type="coiled-coil region" evidence="8">
    <location>
        <begin position="153"/>
        <end position="180"/>
    </location>
</feature>
<evidence type="ECO:0000256" key="6">
    <source>
        <dbReference type="ARBA" id="ARBA00023136"/>
    </source>
</evidence>
<dbReference type="RefSeq" id="WP_105934271.1">
    <property type="nucleotide sequence ID" value="NZ_PVNP01000080.1"/>
</dbReference>
<dbReference type="PANTHER" id="PTHR30026">
    <property type="entry name" value="OUTER MEMBRANE PROTEIN TOLC"/>
    <property type="match status" value="1"/>
</dbReference>
<evidence type="ECO:0000256" key="1">
    <source>
        <dbReference type="ARBA" id="ARBA00004442"/>
    </source>
</evidence>
<dbReference type="PANTHER" id="PTHR30026:SF20">
    <property type="entry name" value="OUTER MEMBRANE PROTEIN TOLC"/>
    <property type="match status" value="1"/>
</dbReference>
<dbReference type="Proteomes" id="UP000238949">
    <property type="component" value="Unassembled WGS sequence"/>
</dbReference>
<keyword evidence="8" id="KW-0175">Coiled coil</keyword>
<keyword evidence="5" id="KW-0812">Transmembrane</keyword>
<dbReference type="NCBIfam" id="NF007002">
    <property type="entry name" value="PRK09465.1"/>
    <property type="match status" value="1"/>
</dbReference>
<dbReference type="GO" id="GO:0015562">
    <property type="term" value="F:efflux transmembrane transporter activity"/>
    <property type="evidence" value="ECO:0007669"/>
    <property type="project" value="InterPro"/>
</dbReference>
<evidence type="ECO:0000256" key="3">
    <source>
        <dbReference type="ARBA" id="ARBA00022448"/>
    </source>
</evidence>
<comment type="caution">
    <text evidence="10">The sequence shown here is derived from an EMBL/GenBank/DDBJ whole genome shotgun (WGS) entry which is preliminary data.</text>
</comment>
<evidence type="ECO:0000313" key="11">
    <source>
        <dbReference type="Proteomes" id="UP000238949"/>
    </source>
</evidence>
<gene>
    <name evidence="10" type="ORF">C6Y40_08790</name>
</gene>
<dbReference type="EMBL" id="PVNP01000080">
    <property type="protein sequence ID" value="PRO73907.1"/>
    <property type="molecule type" value="Genomic_DNA"/>
</dbReference>
<evidence type="ECO:0000256" key="2">
    <source>
        <dbReference type="ARBA" id="ARBA00007613"/>
    </source>
</evidence>
<evidence type="ECO:0000256" key="5">
    <source>
        <dbReference type="ARBA" id="ARBA00022692"/>
    </source>
</evidence>
<evidence type="ECO:0000256" key="4">
    <source>
        <dbReference type="ARBA" id="ARBA00022452"/>
    </source>
</evidence>
<keyword evidence="7" id="KW-0998">Cell outer membrane</keyword>
<evidence type="ECO:0000256" key="7">
    <source>
        <dbReference type="ARBA" id="ARBA00023237"/>
    </source>
</evidence>
<protein>
    <submittedName>
        <fullName evidence="10">Outer membrane channel protein TolC</fullName>
    </submittedName>
</protein>
<keyword evidence="4" id="KW-1134">Transmembrane beta strand</keyword>
<evidence type="ECO:0000313" key="10">
    <source>
        <dbReference type="EMBL" id="PRO73907.1"/>
    </source>
</evidence>
<proteinExistence type="inferred from homology"/>
<dbReference type="InterPro" id="IPR058622">
    <property type="entry name" value="TolC"/>
</dbReference>
<keyword evidence="6" id="KW-0472">Membrane</keyword>
<accession>A0A2S9VBR2</accession>
<dbReference type="GO" id="GO:1990281">
    <property type="term" value="C:efflux pump complex"/>
    <property type="evidence" value="ECO:0007669"/>
    <property type="project" value="TreeGrafter"/>
</dbReference>
<name>A0A2S9VBR2_9ALTE</name>
<keyword evidence="9" id="KW-0732">Signal</keyword>
<dbReference type="GO" id="GO:0009279">
    <property type="term" value="C:cell outer membrane"/>
    <property type="evidence" value="ECO:0007669"/>
    <property type="project" value="UniProtKB-SubCell"/>
</dbReference>
<dbReference type="Pfam" id="PF02321">
    <property type="entry name" value="OEP"/>
    <property type="match status" value="2"/>
</dbReference>
<evidence type="ECO:0000256" key="9">
    <source>
        <dbReference type="SAM" id="SignalP"/>
    </source>
</evidence>
<dbReference type="AlphaFoldDB" id="A0A2S9VBR2"/>
<dbReference type="InterPro" id="IPR051906">
    <property type="entry name" value="TolC-like"/>
</dbReference>
<comment type="subcellular location">
    <subcellularLocation>
        <location evidence="1">Cell outer membrane</location>
    </subcellularLocation>
</comment>
<dbReference type="InterPro" id="IPR010130">
    <property type="entry name" value="T1SS_OMP_TolC"/>
</dbReference>
<dbReference type="OrthoDB" id="9813458at2"/>
<feature type="chain" id="PRO_5015493254" evidence="9">
    <location>
        <begin position="21"/>
        <end position="460"/>
    </location>
</feature>
<dbReference type="SUPFAM" id="SSF56954">
    <property type="entry name" value="Outer membrane efflux proteins (OEP)"/>
    <property type="match status" value="1"/>
</dbReference>
<keyword evidence="11" id="KW-1185">Reference proteome</keyword>
<dbReference type="GO" id="GO:0015288">
    <property type="term" value="F:porin activity"/>
    <property type="evidence" value="ECO:0007669"/>
    <property type="project" value="TreeGrafter"/>
</dbReference>
<sequence>MKKTLLSLMLGLGMTTPVLADSLLDVYQQAMANDPVVNRAKAQRDAAYQAIPISRAALLPQISGSLGYSTSTSESTQNIQREDENGNPTFEIFDVDVDLDSTSWGIDLSMSLYDHSRWLGLDQAELTAEQSDATYAAAVQQLIVRTVTAYLDVLRAQDNLDFVQAEKRAIERQLEQTKQRFEVGLTAITDVHEAQANYDNTVAQEIVAENNIELAREALRVITGKYHDRLDVLDTQRFSASSPSPQAVTEWLDIAEESNLTLLAQRLAMDVAKMEIDIATAGHYPTLGLSASYGSSKTEVSSPFFIDETPFQDSQSIGVNVSVPIYQGGQVSAQTDRARALFISASEDLELAHRQAVQSVRSSYNDVKAAISTIRALEQAVLSAESALKATEAGFDVGTRTIVDVLNSTRNLFNARANLSGSRYDFIQAMVTLKQAAGNLTASDLELISQGLKDAPMDSE</sequence>